<name>A0A0E9V157_ANGAN</name>
<accession>A0A0E9V157</accession>
<organism evidence="1">
    <name type="scientific">Anguilla anguilla</name>
    <name type="common">European freshwater eel</name>
    <name type="synonym">Muraena anguilla</name>
    <dbReference type="NCBI Taxonomy" id="7936"/>
    <lineage>
        <taxon>Eukaryota</taxon>
        <taxon>Metazoa</taxon>
        <taxon>Chordata</taxon>
        <taxon>Craniata</taxon>
        <taxon>Vertebrata</taxon>
        <taxon>Euteleostomi</taxon>
        <taxon>Actinopterygii</taxon>
        <taxon>Neopterygii</taxon>
        <taxon>Teleostei</taxon>
        <taxon>Anguilliformes</taxon>
        <taxon>Anguillidae</taxon>
        <taxon>Anguilla</taxon>
    </lineage>
</organism>
<evidence type="ECO:0000313" key="1">
    <source>
        <dbReference type="EMBL" id="JAH71762.1"/>
    </source>
</evidence>
<protein>
    <submittedName>
        <fullName evidence="1">Uncharacterized protein</fullName>
    </submittedName>
</protein>
<dbReference type="AlphaFoldDB" id="A0A0E9V157"/>
<proteinExistence type="predicted"/>
<sequence length="30" mass="3440">MANAGNACDLSTKKFRHVFECTRLKLMLIK</sequence>
<reference evidence="1" key="1">
    <citation type="submission" date="2014-11" db="EMBL/GenBank/DDBJ databases">
        <authorList>
            <person name="Amaro Gonzalez C."/>
        </authorList>
    </citation>
    <scope>NUCLEOTIDE SEQUENCE</scope>
</reference>
<reference evidence="1" key="2">
    <citation type="journal article" date="2015" name="Fish Shellfish Immunol.">
        <title>Early steps in the European eel (Anguilla anguilla)-Vibrio vulnificus interaction in the gills: Role of the RtxA13 toxin.</title>
        <authorList>
            <person name="Callol A."/>
            <person name="Pajuelo D."/>
            <person name="Ebbesson L."/>
            <person name="Teles M."/>
            <person name="MacKenzie S."/>
            <person name="Amaro C."/>
        </authorList>
    </citation>
    <scope>NUCLEOTIDE SEQUENCE</scope>
</reference>
<dbReference type="EMBL" id="GBXM01036815">
    <property type="protein sequence ID" value="JAH71762.1"/>
    <property type="molecule type" value="Transcribed_RNA"/>
</dbReference>